<feature type="region of interest" description="Disordered" evidence="6">
    <location>
        <begin position="2493"/>
        <end position="2519"/>
    </location>
</feature>
<evidence type="ECO:0000256" key="3">
    <source>
        <dbReference type="ARBA" id="ARBA00022913"/>
    </source>
</evidence>
<evidence type="ECO:0000259" key="7">
    <source>
        <dbReference type="SMART" id="SM00912"/>
    </source>
</evidence>
<feature type="region of interest" description="Disordered" evidence="6">
    <location>
        <begin position="1875"/>
        <end position="1906"/>
    </location>
</feature>
<evidence type="ECO:0000256" key="5">
    <source>
        <dbReference type="ARBA" id="ARBA00024043"/>
    </source>
</evidence>
<dbReference type="InterPro" id="IPR006914">
    <property type="entry name" value="VENN_dom"/>
</dbReference>
<feature type="compositionally biased region" description="Low complexity" evidence="6">
    <location>
        <begin position="2416"/>
        <end position="2428"/>
    </location>
</feature>
<dbReference type="SUPFAM" id="SSF51126">
    <property type="entry name" value="Pectin lyase-like"/>
    <property type="match status" value="1"/>
</dbReference>
<reference evidence="8" key="1">
    <citation type="submission" date="2024-06" db="EMBL/GenBank/DDBJ databases">
        <authorList>
            <person name="Wu L."/>
        </authorList>
    </citation>
    <scope>NUCLEOTIDE SEQUENCE</scope>
    <source>
        <strain evidence="8">W17</strain>
    </source>
</reference>
<dbReference type="NCBIfam" id="TIGR01901">
    <property type="entry name" value="adhes_NPXG"/>
    <property type="match status" value="1"/>
</dbReference>
<feature type="compositionally biased region" description="Basic and acidic residues" evidence="6">
    <location>
        <begin position="2493"/>
        <end position="2505"/>
    </location>
</feature>
<evidence type="ECO:0000313" key="8">
    <source>
        <dbReference type="EMBL" id="XBY25842.1"/>
    </source>
</evidence>
<comment type="subcellular location">
    <subcellularLocation>
        <location evidence="1">Target cell</location>
        <location evidence="1">Target cell cytoplasm</location>
    </subcellularLocation>
</comment>
<dbReference type="GO" id="GO:0003824">
    <property type="term" value="F:catalytic activity"/>
    <property type="evidence" value="ECO:0007669"/>
    <property type="project" value="UniProtKB-ARBA"/>
</dbReference>
<dbReference type="Gene3D" id="3.40.1350.120">
    <property type="match status" value="1"/>
</dbReference>
<dbReference type="InterPro" id="IPR011050">
    <property type="entry name" value="Pectin_lyase_fold/virulence"/>
</dbReference>
<name>A0AAU7WZU6_9PSED</name>
<dbReference type="Gene3D" id="2.160.20.10">
    <property type="entry name" value="Single-stranded right-handed beta-helix, Pectin lyase-like"/>
    <property type="match status" value="1"/>
</dbReference>
<dbReference type="InterPro" id="IPR025157">
    <property type="entry name" value="Hemagglutinin_rpt"/>
</dbReference>
<keyword evidence="4" id="KW-0843">Virulence</keyword>
<evidence type="ECO:0000256" key="1">
    <source>
        <dbReference type="ARBA" id="ARBA00004219"/>
    </source>
</evidence>
<dbReference type="Pfam" id="PF05860">
    <property type="entry name" value="TPS"/>
    <property type="match status" value="1"/>
</dbReference>
<dbReference type="InterPro" id="IPR012334">
    <property type="entry name" value="Pectin_lyas_fold"/>
</dbReference>
<keyword evidence="3" id="KW-1266">Target cell cytoplasm</keyword>
<evidence type="ECO:0000256" key="4">
    <source>
        <dbReference type="ARBA" id="ARBA00023026"/>
    </source>
</evidence>
<dbReference type="NCBIfam" id="TIGR01731">
    <property type="entry name" value="fil_hemag_20aa"/>
    <property type="match status" value="21"/>
</dbReference>
<keyword evidence="2" id="KW-0800">Toxin</keyword>
<gene>
    <name evidence="8" type="ORF">ABCR88_08395</name>
</gene>
<sequence>MDARQFAFLARQPSATLQARDTFWGLSKRGLAFILANMMFWQPVVAMADGIVVNGSGTSLGQAGNGVPIVNIATPNGSGLSHNKFSDYNVGQQGVILNNATGRTQETQLGGIILGNSNLGGRAANVILNEVNGGSPSQLKGYTEVAGQAAHVIVANPYGLSCNGCGFINTPKATLTTGKPVIENGQVQRYQVDQGSVAIEGAGLNASNIDQFEIITRSAKINAEIQARHLAVIAGANDVDAKTLNATARTANPADAPQLAIDSSALGGMYAGAIKLVGTEAGVGVKLDGKLIASGGDIQLDANGQLRMAEATAEKGAVAIKAQSLEAQGAVYAGTELKVQTQDDLNNHSTLAAANSINLGSGGQLNNHGIIEAGVNADNSRNVNGDVTLTAQNLNNTGKSVVAGRDLTVTTKQTLNNQSGTLSGQRQVTVSAGTLDNSRQGKLLSAERLQLDAEQVRNGQGGLIKSQQSLNATLGHLGNSGGELSSQGSSTLVLAGMDNLTGVVLAQQTLTITGSAELDNQGGLLSGWQGLTLNGTGLNNSNKGTVSSLKGGVDITLSDALNNSQGGGLVSQQALDVKAASLNNSLKGVISSAGAQSLKLSERLDNSQGGSIDSAATLTLRAMTLGNQGGTVNAAGDLEFIGSDLDNSHGTFTGKQGVTLELLGHLINNQGTLSAAGPLLLKRSTAVENQGGELSSQQWLRLFTEHLDNRQKGRVAANDSVLISASGEVQNSDGGEILSREADLQLNAERLDSAKGLLQAKTRLGLEVASAVGNQGGQIIAQQGDLTLKAGHLDNRAGKVSALSGGATLETAADGRLDNRDGALFAQQALHISAKDLDNSAGQISARQIELELAGALDNRQGLIESRSTLATTAASLDNQRGQLRALGLASKTRFDIGGTFDNRDGFLETANHDLAFDAGGFNNRGGSLLHSGSGVFGISMANLEDVGGRLKTAGQLTLEAERWTNSSAIQADQLLVKVDHLTQTADGQLLAGTGLTGSGSHWSNDGLIGSDATLNLDLNGNYSGKGRLSSIGQLDLHAAQLDLADSASIAGGANGTLTIDGALNSAGRITASQKLLLNAASIHNLGTLGSGEDLSLNAATLVNDHGLISSGGNMQLLTNSFTNRYAQVYSLGTALIAKDDQQARADLLDNRSGDIESVGKLTIAASTLNNVMDVLQYTEHEKSAASITRLSCTLIPVAGCDDRGGGRINGLWEVAETDRLRVTNSSAAASLNSGADLQIDTQVLTNTSSLITAAGDLNIKAETVHNQGLQPQEITTLRRYWSFVNETGTAAALAAAFNARNNPTPSSSFASDLSAFIGWTGVMLSSSSKVVDGDQSFAATIQAGGKVNLKADQTLDNSVIRSFYEYVGAGKTLTDTGVGNGYSTPIRINPQLPPELAQQQVNPLELPGFTLPTGGNGLFRLSGQGSTLAQAPTPAQIAGLPDAASLSRPHKYLIETNPALTNLKQFMSSDYLLSNLGYNPDESAKRLGDGFYEQKLIQQAMVARTGQRFIDGQDSNEKLFKHLMDNALQSKQQLDLSVGVTLTGEQVAALTHDIVWLESHEVNGEQVLVPVLYLAQANNRLAPNGALIAGKDVSLIAGKDLNNVGTLRAANDLSAVAGENLVNSGLVEAGKGLNLTAGKDLLNKAGGVVAGRDVALTATDGDVVNERTLTSHQSNKDSFAQQRDFVDSAARVEAANNLTINAGRDFNNSAGVLKSAADTRITAGRDVSLTAVEQVVGNQLNANYRDQNVTQHGSTLEAGRDLSISAGRDITAIASQIEAKRDVSMSAKENLTLASAANEQHWFSQTKSFKGQEDHVQQVATTLVAGGNVALKAGEDLQLTASRVTAGDEAYLYAGGDVNLSAAQNSDYSYYRKTKTSSSGLSSSQKTRIDSSSSTTQQGSSVSGDTVVIRAGQDIGATASDIVSTHSISLVAGRNVEIDSATETSEESHSTSKKKSGLLSSGGIGFTLGSTSAKNTSSSTTENAKASTIGSVLGNVDIQAGKDLTLKGSDVIAGKDISLVGQNVNILAAENHNKSEQTSKTKTSGLTLALSGTVGSAVDAAYQTTKQAKEEDDSRLSALQGIKAGLTGVQAWQAAQQGGGMNGDNIGQFVGISISLGSQQSSSKQTQEQVVSQGSSLTSGNNLSIVAAGSGTAATDGDIRVQGSQLKAGNNVLLAAERDIQLEAAANRQKLDGKNSSSGGAIGVSLGVGPNGAGLSIFANGNKGVGKEKGTGTTWTETTLDAGNQASLISGRDATLKGAQVNADKITAKVGRDLTLQSLQDTDDYKSKQSNVSGGASFTFGTMTGSASVSVSQSKIDSKYQSVQEQTGLFAGKGGYQVEVGKHTQLDGSVIASTAEADKNRLSTGTLGWSDLKNEAEYKSQMQSASVSSGNGGADGFTSNMPSGMLIAYNHGGSASGTTSSAISNGTLDIRDPGQQKQDVATLSRDVEHANGSISPIFDKEKEQKRLREVQLIGEIGTQVTDIVRTEGQLKADQEASKELEEKKGIRRPGKNASKEEVENYQKQLIATDAYKQVMGKYGTGGDYQRVAQAVTAALQGLAGGDIGSALAGASAPYLAQLIKKTTGDNAALNTMAHAVLGAAVAQAQGNSAIAGAAGAAGGELAARLITQQLYGTSDTNTLSEEQKQTVSALATLAAGLAGGIAKGDSAGAIAGAGAGKNAAENNHLGTGVNVFGHQLGKDQVAEFGNELKASCGDAGGLQACLKTYETWKETSYRQGGLETKEAQAGWEEFVQAVYTEKVLPLCKGNAACERNVATHMAVTTVTYAGDSVGIGQAIGEATRAVNLANGNWVRAGLQVLEDASLLATLGSMVGVLAKAGSAGAAKGTGTSVVPRKGSVSFENGKTFESLSASEQQGLKAIQNLGYDVHVPLEASKKGISGLPTAEFNVQGFGKVDVYAPNNLNPKTISREIEKKVVQGQANSVVVVVPESFSKVDMYKSAAAAFGKNKGGEPIPLKQVIFSQGEKTIQLDRQAINSLLGR</sequence>
<feature type="compositionally biased region" description="Low complexity" evidence="6">
    <location>
        <begin position="1875"/>
        <end position="1905"/>
    </location>
</feature>
<dbReference type="GO" id="GO:0090729">
    <property type="term" value="F:toxin activity"/>
    <property type="evidence" value="ECO:0007669"/>
    <property type="project" value="UniProtKB-KW"/>
</dbReference>
<dbReference type="SMART" id="SM00912">
    <property type="entry name" value="Haemagg_act"/>
    <property type="match status" value="1"/>
</dbReference>
<evidence type="ECO:0000256" key="6">
    <source>
        <dbReference type="SAM" id="MobiDB-lite"/>
    </source>
</evidence>
<proteinExistence type="inferred from homology"/>
<feature type="domain" description="Filamentous haemagglutinin FhaB/tRNA nuclease CdiA-like TPS" evidence="7">
    <location>
        <begin position="64"/>
        <end position="185"/>
    </location>
</feature>
<dbReference type="EMBL" id="CP158490">
    <property type="protein sequence ID" value="XBY25842.1"/>
    <property type="molecule type" value="Genomic_DNA"/>
</dbReference>
<comment type="similarity">
    <text evidence="5">In the N-terminal section; belongs to the CdiA toxin family.</text>
</comment>
<dbReference type="Pfam" id="PF05594">
    <property type="entry name" value="Fil_haemagg"/>
    <property type="match status" value="12"/>
</dbReference>
<dbReference type="Pfam" id="PF04829">
    <property type="entry name" value="PT-VENN"/>
    <property type="match status" value="1"/>
</dbReference>
<dbReference type="Pfam" id="PF13332">
    <property type="entry name" value="Fil_haemagg_2"/>
    <property type="match status" value="3"/>
</dbReference>
<evidence type="ECO:0000256" key="2">
    <source>
        <dbReference type="ARBA" id="ARBA00022656"/>
    </source>
</evidence>
<dbReference type="InterPro" id="IPR010069">
    <property type="entry name" value="CdiA_FHA1_rpt"/>
</dbReference>
<dbReference type="InterPro" id="IPR008638">
    <property type="entry name" value="FhaB/CdiA-like_TPS"/>
</dbReference>
<organism evidence="8">
    <name type="scientific">Pseudomonas sp. W17</name>
    <dbReference type="NCBI Taxonomy" id="3144407"/>
    <lineage>
        <taxon>Bacteria</taxon>
        <taxon>Pseudomonadati</taxon>
        <taxon>Pseudomonadota</taxon>
        <taxon>Gammaproteobacteria</taxon>
        <taxon>Pseudomonadales</taxon>
        <taxon>Pseudomonadaceae</taxon>
        <taxon>Pseudomonas</taxon>
    </lineage>
</organism>
<accession>A0AAU7WZU6</accession>
<dbReference type="InterPro" id="IPR008619">
    <property type="entry name" value="Filamentous_hemagglutn_rpt"/>
</dbReference>
<feature type="region of interest" description="Disordered" evidence="6">
    <location>
        <begin position="2416"/>
        <end position="2461"/>
    </location>
</feature>
<protein>
    <submittedName>
        <fullName evidence="8">Hemagglutinin repeat-containing protein</fullName>
    </submittedName>
</protein>
<dbReference type="RefSeq" id="WP_350404406.1">
    <property type="nucleotide sequence ID" value="NZ_CP158490.1"/>
</dbReference>